<evidence type="ECO:0000256" key="4">
    <source>
        <dbReference type="ARBA" id="ARBA00022729"/>
    </source>
</evidence>
<comment type="subcellular location">
    <subcellularLocation>
        <location evidence="1">Cell membrane</location>
        <topology evidence="1">Single-pass membrane protein</topology>
    </subcellularLocation>
</comment>
<reference evidence="11 12" key="1">
    <citation type="submission" date="2016-06" db="EMBL/GenBank/DDBJ databases">
        <title>The Draft Genome Sequence and Annotation of the Desert Woodrat Neotoma lepida.</title>
        <authorList>
            <person name="Campbell M."/>
            <person name="Oakeson K.F."/>
            <person name="Yandell M."/>
            <person name="Halpert J.R."/>
            <person name="Dearing D."/>
        </authorList>
    </citation>
    <scope>NUCLEOTIDE SEQUENCE [LARGE SCALE GENOMIC DNA]</scope>
    <source>
        <strain evidence="11">417</strain>
        <tissue evidence="11">Liver</tissue>
    </source>
</reference>
<organism evidence="11 12">
    <name type="scientific">Neotoma lepida</name>
    <name type="common">Desert woodrat</name>
    <dbReference type="NCBI Taxonomy" id="56216"/>
    <lineage>
        <taxon>Eukaryota</taxon>
        <taxon>Metazoa</taxon>
        <taxon>Chordata</taxon>
        <taxon>Craniata</taxon>
        <taxon>Vertebrata</taxon>
        <taxon>Euteleostomi</taxon>
        <taxon>Mammalia</taxon>
        <taxon>Eutheria</taxon>
        <taxon>Euarchontoglires</taxon>
        <taxon>Glires</taxon>
        <taxon>Rodentia</taxon>
        <taxon>Myomorpha</taxon>
        <taxon>Muroidea</taxon>
        <taxon>Cricetidae</taxon>
        <taxon>Neotominae</taxon>
        <taxon>Neotoma</taxon>
    </lineage>
</organism>
<dbReference type="PANTHER" id="PTHR11738:SF179">
    <property type="entry name" value="LEUKOCYTE IMMUNOGLOBULIN-LIKE RECEPTOR SUBFAMILY A MEMBER 5"/>
    <property type="match status" value="1"/>
</dbReference>
<evidence type="ECO:0000256" key="6">
    <source>
        <dbReference type="ARBA" id="ARBA00022989"/>
    </source>
</evidence>
<sequence length="179" mass="19994">MDYSFSPRTLQKTRPLILAQSCIDPRSECHPSLNVLASMLCSLWVLWLPGRGRHSDAIAITGADHKCGQNPVSSCSQVENKAKFSIPSVAQQHGSQYCCYCYSSAGWSECSDTLELVVTGIYYKKTCSLPTLRLYQALFSMDGITPDNRETFIHYDNYRDTPQLRSIPSDSLELHSSGE</sequence>
<dbReference type="AlphaFoldDB" id="A0A1A6HV00"/>
<gene>
    <name evidence="11" type="ORF">A6R68_23944</name>
</gene>
<evidence type="ECO:0000256" key="2">
    <source>
        <dbReference type="ARBA" id="ARBA00022475"/>
    </source>
</evidence>
<dbReference type="STRING" id="56216.A0A1A6HV00"/>
<evidence type="ECO:0000256" key="9">
    <source>
        <dbReference type="ARBA" id="ARBA00023180"/>
    </source>
</evidence>
<keyword evidence="4" id="KW-0732">Signal</keyword>
<dbReference type="GO" id="GO:0005886">
    <property type="term" value="C:plasma membrane"/>
    <property type="evidence" value="ECO:0007669"/>
    <property type="project" value="UniProtKB-SubCell"/>
</dbReference>
<feature type="non-terminal residue" evidence="11">
    <location>
        <position position="179"/>
    </location>
</feature>
<dbReference type="InterPro" id="IPR050412">
    <property type="entry name" value="Ig-like_Receptors_ImmuneReg"/>
</dbReference>
<dbReference type="Gene3D" id="2.60.40.10">
    <property type="entry name" value="Immunoglobulins"/>
    <property type="match status" value="1"/>
</dbReference>
<keyword evidence="9" id="KW-0325">Glycoprotein</keyword>
<evidence type="ECO:0000256" key="8">
    <source>
        <dbReference type="ARBA" id="ARBA00023157"/>
    </source>
</evidence>
<evidence type="ECO:0000313" key="11">
    <source>
        <dbReference type="EMBL" id="OBS82066.1"/>
    </source>
</evidence>
<evidence type="ECO:0000256" key="10">
    <source>
        <dbReference type="ARBA" id="ARBA00023319"/>
    </source>
</evidence>
<comment type="caution">
    <text evidence="11">The sequence shown here is derived from an EMBL/GenBank/DDBJ whole genome shotgun (WGS) entry which is preliminary data.</text>
</comment>
<evidence type="ECO:0000256" key="5">
    <source>
        <dbReference type="ARBA" id="ARBA00022737"/>
    </source>
</evidence>
<dbReference type="InterPro" id="IPR013783">
    <property type="entry name" value="Ig-like_fold"/>
</dbReference>
<dbReference type="SUPFAM" id="SSF48726">
    <property type="entry name" value="Immunoglobulin"/>
    <property type="match status" value="1"/>
</dbReference>
<dbReference type="InterPro" id="IPR036179">
    <property type="entry name" value="Ig-like_dom_sf"/>
</dbReference>
<protein>
    <submittedName>
        <fullName evidence="11">Uncharacterized protein</fullName>
    </submittedName>
</protein>
<keyword evidence="12" id="KW-1185">Reference proteome</keyword>
<keyword evidence="2" id="KW-1003">Cell membrane</keyword>
<evidence type="ECO:0000256" key="7">
    <source>
        <dbReference type="ARBA" id="ARBA00023136"/>
    </source>
</evidence>
<evidence type="ECO:0000256" key="1">
    <source>
        <dbReference type="ARBA" id="ARBA00004162"/>
    </source>
</evidence>
<keyword evidence="3" id="KW-0812">Transmembrane</keyword>
<proteinExistence type="predicted"/>
<dbReference type="GO" id="GO:0032396">
    <property type="term" value="F:inhibitory MHC class I receptor activity"/>
    <property type="evidence" value="ECO:0007669"/>
    <property type="project" value="TreeGrafter"/>
</dbReference>
<name>A0A1A6HV00_NEOLE</name>
<evidence type="ECO:0000256" key="3">
    <source>
        <dbReference type="ARBA" id="ARBA00022692"/>
    </source>
</evidence>
<evidence type="ECO:0000313" key="12">
    <source>
        <dbReference type="Proteomes" id="UP000092124"/>
    </source>
</evidence>
<keyword evidence="10" id="KW-0393">Immunoglobulin domain</keyword>
<dbReference type="PANTHER" id="PTHR11738">
    <property type="entry name" value="MHC CLASS I NK CELL RECEPTOR"/>
    <property type="match status" value="1"/>
</dbReference>
<keyword evidence="5" id="KW-0677">Repeat</keyword>
<dbReference type="EMBL" id="LZPO01008310">
    <property type="protein sequence ID" value="OBS82066.1"/>
    <property type="molecule type" value="Genomic_DNA"/>
</dbReference>
<dbReference type="GO" id="GO:0019221">
    <property type="term" value="P:cytokine-mediated signaling pathway"/>
    <property type="evidence" value="ECO:0007669"/>
    <property type="project" value="TreeGrafter"/>
</dbReference>
<keyword evidence="7" id="KW-0472">Membrane</keyword>
<keyword evidence="8" id="KW-1015">Disulfide bond</keyword>
<keyword evidence="6" id="KW-1133">Transmembrane helix</keyword>
<dbReference type="GO" id="GO:0002764">
    <property type="term" value="P:immune response-regulating signaling pathway"/>
    <property type="evidence" value="ECO:0007669"/>
    <property type="project" value="TreeGrafter"/>
</dbReference>
<dbReference type="Proteomes" id="UP000092124">
    <property type="component" value="Unassembled WGS sequence"/>
</dbReference>
<accession>A0A1A6HV00</accession>